<gene>
    <name evidence="2" type="ORF">B0682_05150</name>
</gene>
<organism evidence="2 3">
    <name type="scientific">Lwoffella lincolnii</name>
    <dbReference type="NCBI Taxonomy" id="90241"/>
    <lineage>
        <taxon>Bacteria</taxon>
        <taxon>Pseudomonadati</taxon>
        <taxon>Pseudomonadota</taxon>
        <taxon>Gammaproteobacteria</taxon>
        <taxon>Moraxellales</taxon>
        <taxon>Moraxellaceae</taxon>
        <taxon>Lwoffella</taxon>
    </lineage>
</organism>
<evidence type="ECO:0000313" key="2">
    <source>
        <dbReference type="EMBL" id="OOS20957.1"/>
    </source>
</evidence>
<dbReference type="Pfam" id="PF10108">
    <property type="entry name" value="DNA_pol_B_exo2"/>
    <property type="match status" value="1"/>
</dbReference>
<dbReference type="InterPro" id="IPR019288">
    <property type="entry name" value="3'-5'_exonuclease_PolB-like"/>
</dbReference>
<dbReference type="Gene3D" id="3.30.420.10">
    <property type="entry name" value="Ribonuclease H-like superfamily/Ribonuclease H"/>
    <property type="match status" value="1"/>
</dbReference>
<dbReference type="InterPro" id="IPR012337">
    <property type="entry name" value="RNaseH-like_sf"/>
</dbReference>
<keyword evidence="3" id="KW-1185">Reference proteome</keyword>
<dbReference type="Proteomes" id="UP000191094">
    <property type="component" value="Unassembled WGS sequence"/>
</dbReference>
<comment type="caution">
    <text evidence="2">The sequence shown here is derived from an EMBL/GenBank/DDBJ whole genome shotgun (WGS) entry which is preliminary data.</text>
</comment>
<dbReference type="SUPFAM" id="SSF53098">
    <property type="entry name" value="Ribonuclease H-like"/>
    <property type="match status" value="1"/>
</dbReference>
<dbReference type="AlphaFoldDB" id="A0A1T0CF20"/>
<proteinExistence type="predicted"/>
<sequence length="277" mass="31537">MPSMPFPQSLLVFDIETVPDLETGRRLYPNLAMLSDADTLSALTAIRQSEAGNDFMRPPLHKVACLSLFWFGFTQQPNQAQMRLKSFSLADMDEAQILSKFFAIFADKHPNRLPNLVSWNGSSFDIPVLMYRAMHHKLSAPEFFDENSNRDIQYNNYLNRYHDRHTDLMDKLSLFAGHNKQPLDVMASVCGFAGKGGMNGSQVVGLVQAGNWQQLTTYCESDVLNTWLIYLRWQLLVGGLDATTHQQLEQITVNYLDTLTDAQGQRIHQAFLDGWKR</sequence>
<dbReference type="CDD" id="cd05782">
    <property type="entry name" value="DNA_polB_like1_exo"/>
    <property type="match status" value="1"/>
</dbReference>
<evidence type="ECO:0000313" key="3">
    <source>
        <dbReference type="Proteomes" id="UP000191094"/>
    </source>
</evidence>
<dbReference type="EMBL" id="MUYT01000006">
    <property type="protein sequence ID" value="OOS20957.1"/>
    <property type="molecule type" value="Genomic_DNA"/>
</dbReference>
<reference evidence="2 3" key="1">
    <citation type="submission" date="2017-02" db="EMBL/GenBank/DDBJ databases">
        <title>Draft genome sequence of Moraxella lincolnii CCUG 9405T type strain.</title>
        <authorList>
            <person name="Salva-Serra F."/>
            <person name="Engstrom-Jakobsson H."/>
            <person name="Thorell K."/>
            <person name="Jaen-Luchoro D."/>
            <person name="Gonzales-Siles L."/>
            <person name="Karlsson R."/>
            <person name="Yazdan S."/>
            <person name="Boulund F."/>
            <person name="Johnning A."/>
            <person name="Engstrand L."/>
            <person name="Kristiansson E."/>
            <person name="Moore E."/>
        </authorList>
    </citation>
    <scope>NUCLEOTIDE SEQUENCE [LARGE SCALE GENOMIC DNA]</scope>
    <source>
        <strain evidence="2 3">CCUG 9405</strain>
    </source>
</reference>
<dbReference type="GO" id="GO:0003676">
    <property type="term" value="F:nucleic acid binding"/>
    <property type="evidence" value="ECO:0007669"/>
    <property type="project" value="InterPro"/>
</dbReference>
<protein>
    <recommendedName>
        <fullName evidence="1">Predicted 3'-5' exonuclease PolB-like domain-containing protein</fullName>
    </recommendedName>
</protein>
<accession>A0A1T0CF20</accession>
<name>A0A1T0CF20_9GAMM</name>
<dbReference type="InterPro" id="IPR036397">
    <property type="entry name" value="RNaseH_sf"/>
</dbReference>
<feature type="domain" description="Predicted 3'-5' exonuclease PolB-like" evidence="1">
    <location>
        <begin position="53"/>
        <end position="275"/>
    </location>
</feature>
<evidence type="ECO:0000259" key="1">
    <source>
        <dbReference type="Pfam" id="PF10108"/>
    </source>
</evidence>
<dbReference type="STRING" id="90241.B0682_05150"/>